<dbReference type="AlphaFoldDB" id="X6LB83"/>
<sequence>MYRSDQGCILHFHPSMRRIFSIQSCDVSWISPFEHEREILFARSFVASYRDEKTHKEEYAWNAKVESENEYTQMILLTWVKYDQYIQQTMQISAMWNHQIDLNLIYTILQNNQGKIDQIIAYLSIFKTWKLQPNNIKEYEKRKKEFIERRCCNHQINLFSIFSAEEKNHKYAPIEFATISIIQNGMPFVEKDKNMNK</sequence>
<protein>
    <submittedName>
        <fullName evidence="1">Uncharacterized protein</fullName>
    </submittedName>
</protein>
<dbReference type="Proteomes" id="UP000023152">
    <property type="component" value="Unassembled WGS sequence"/>
</dbReference>
<dbReference type="EMBL" id="ASPP01045769">
    <property type="protein sequence ID" value="ETN98798.1"/>
    <property type="molecule type" value="Genomic_DNA"/>
</dbReference>
<evidence type="ECO:0000313" key="2">
    <source>
        <dbReference type="Proteomes" id="UP000023152"/>
    </source>
</evidence>
<gene>
    <name evidence="1" type="ORF">RFI_38689</name>
</gene>
<keyword evidence="2" id="KW-1185">Reference proteome</keyword>
<name>X6LB83_RETFI</name>
<reference evidence="1 2" key="1">
    <citation type="journal article" date="2013" name="Curr. Biol.">
        <title>The Genome of the Foraminiferan Reticulomyxa filosa.</title>
        <authorList>
            <person name="Glockner G."/>
            <person name="Hulsmann N."/>
            <person name="Schleicher M."/>
            <person name="Noegel A.A."/>
            <person name="Eichinger L."/>
            <person name="Gallinger C."/>
            <person name="Pawlowski J."/>
            <person name="Sierra R."/>
            <person name="Euteneuer U."/>
            <person name="Pillet L."/>
            <person name="Moustafa A."/>
            <person name="Platzer M."/>
            <person name="Groth M."/>
            <person name="Szafranski K."/>
            <person name="Schliwa M."/>
        </authorList>
    </citation>
    <scope>NUCLEOTIDE SEQUENCE [LARGE SCALE GENOMIC DNA]</scope>
</reference>
<proteinExistence type="predicted"/>
<comment type="caution">
    <text evidence="1">The sequence shown here is derived from an EMBL/GenBank/DDBJ whole genome shotgun (WGS) entry which is preliminary data.</text>
</comment>
<accession>X6LB83</accession>
<organism evidence="1 2">
    <name type="scientific">Reticulomyxa filosa</name>
    <dbReference type="NCBI Taxonomy" id="46433"/>
    <lineage>
        <taxon>Eukaryota</taxon>
        <taxon>Sar</taxon>
        <taxon>Rhizaria</taxon>
        <taxon>Retaria</taxon>
        <taxon>Foraminifera</taxon>
        <taxon>Monothalamids</taxon>
        <taxon>Reticulomyxidae</taxon>
        <taxon>Reticulomyxa</taxon>
    </lineage>
</organism>
<evidence type="ECO:0000313" key="1">
    <source>
        <dbReference type="EMBL" id="ETN98798.1"/>
    </source>
</evidence>